<organism evidence="2 3">
    <name type="scientific">Deinococcus yavapaiensis KR-236</name>
    <dbReference type="NCBI Taxonomy" id="694435"/>
    <lineage>
        <taxon>Bacteria</taxon>
        <taxon>Thermotogati</taxon>
        <taxon>Deinococcota</taxon>
        <taxon>Deinococci</taxon>
        <taxon>Deinococcales</taxon>
        <taxon>Deinococcaceae</taxon>
        <taxon>Deinococcus</taxon>
    </lineage>
</organism>
<comment type="subcellular location">
    <subcellularLocation>
        <location evidence="1">Cell membrane</location>
        <topology evidence="1">Multi-pass membrane protein</topology>
    </subcellularLocation>
</comment>
<evidence type="ECO:0000313" key="2">
    <source>
        <dbReference type="EMBL" id="PYE54242.1"/>
    </source>
</evidence>
<feature type="transmembrane region" description="Helical" evidence="1">
    <location>
        <begin position="12"/>
        <end position="31"/>
    </location>
</feature>
<feature type="transmembrane region" description="Helical" evidence="1">
    <location>
        <begin position="111"/>
        <end position="132"/>
    </location>
</feature>
<comment type="caution">
    <text evidence="2">The sequence shown here is derived from an EMBL/GenBank/DDBJ whole genome shotgun (WGS) entry which is preliminary data.</text>
</comment>
<feature type="transmembrane region" description="Helical" evidence="1">
    <location>
        <begin position="51"/>
        <end position="68"/>
    </location>
</feature>
<comment type="similarity">
    <text evidence="1">Belongs to the vitamin uptake transporter (VUT/ECF) (TC 2.A.88) family. Q precursor transporter subfamily.</text>
</comment>
<dbReference type="EMBL" id="QJSX01000006">
    <property type="protein sequence ID" value="PYE54242.1"/>
    <property type="molecule type" value="Genomic_DNA"/>
</dbReference>
<dbReference type="PANTHER" id="PTHR34300:SF2">
    <property type="entry name" value="QUEUOSINE PRECURSOR TRANSPORTER-RELATED"/>
    <property type="match status" value="1"/>
</dbReference>
<dbReference type="GO" id="GO:0022857">
    <property type="term" value="F:transmembrane transporter activity"/>
    <property type="evidence" value="ECO:0007669"/>
    <property type="project" value="UniProtKB-UniRule"/>
</dbReference>
<feature type="transmembrane region" description="Helical" evidence="1">
    <location>
        <begin position="195"/>
        <end position="214"/>
    </location>
</feature>
<accession>A0A318S628</accession>
<keyword evidence="1" id="KW-0813">Transport</keyword>
<dbReference type="HAMAP" id="MF_02088">
    <property type="entry name" value="Q_prec_transport"/>
    <property type="match status" value="1"/>
</dbReference>
<dbReference type="RefSeq" id="WP_110886614.1">
    <property type="nucleotide sequence ID" value="NZ_QJSX01000006.1"/>
</dbReference>
<keyword evidence="1" id="KW-0472">Membrane</keyword>
<keyword evidence="1" id="KW-0812">Transmembrane</keyword>
<dbReference type="AlphaFoldDB" id="A0A318S628"/>
<keyword evidence="1" id="KW-1133">Transmembrane helix</keyword>
<proteinExistence type="inferred from homology"/>
<keyword evidence="3" id="KW-1185">Reference proteome</keyword>
<dbReference type="Proteomes" id="UP000248326">
    <property type="component" value="Unassembled WGS sequence"/>
</dbReference>
<gene>
    <name evidence="2" type="ORF">DES52_106208</name>
</gene>
<name>A0A318S628_9DEIO</name>
<dbReference type="NCBIfam" id="TIGR00697">
    <property type="entry name" value="queuosine precursor transporter"/>
    <property type="match status" value="1"/>
</dbReference>
<dbReference type="InterPro" id="IPR003744">
    <property type="entry name" value="YhhQ"/>
</dbReference>
<evidence type="ECO:0000256" key="1">
    <source>
        <dbReference type="HAMAP-Rule" id="MF_02088"/>
    </source>
</evidence>
<sequence length="238" mass="26106">MSRNFTSKNLQYFDFIMGAFAVTLVISNVASTKVATLNLGALKPVFDGGTFLFPLTYIFGDVLTEVYGFKRARRVIWFGLAMNLLASLTFALVGWLPTDPSSPTKGAFETVLGFVPQIVLASTLAFFVGEFLNSTVLAKLKVATNGKWLWTRTIGSTLIGQAADTLTFTLIAFGIGANALPASVLWSIIAFNYAYKVGLEILLTPLTYLVVNFLKRAEQEDHFDRGTKFNPFGLSVER</sequence>
<dbReference type="OrthoDB" id="9805479at2"/>
<evidence type="ECO:0000313" key="3">
    <source>
        <dbReference type="Proteomes" id="UP000248326"/>
    </source>
</evidence>
<reference evidence="2 3" key="1">
    <citation type="submission" date="2018-06" db="EMBL/GenBank/DDBJ databases">
        <title>Genomic Encyclopedia of Type Strains, Phase IV (KMG-IV): sequencing the most valuable type-strain genomes for metagenomic binning, comparative biology and taxonomic classification.</title>
        <authorList>
            <person name="Goeker M."/>
        </authorList>
    </citation>
    <scope>NUCLEOTIDE SEQUENCE [LARGE SCALE GENOMIC DNA]</scope>
    <source>
        <strain evidence="2 3">DSM 18048</strain>
    </source>
</reference>
<comment type="function">
    <text evidence="1">Involved in the import of queuosine (Q) precursors, required for Q precursor salvage.</text>
</comment>
<dbReference type="PANTHER" id="PTHR34300">
    <property type="entry name" value="QUEUOSINE PRECURSOR TRANSPORTER-RELATED"/>
    <property type="match status" value="1"/>
</dbReference>
<keyword evidence="1" id="KW-1003">Cell membrane</keyword>
<protein>
    <recommendedName>
        <fullName evidence="1">Probable queuosine precursor transporter</fullName>
        <shortName evidence="1">Q precursor transporter</shortName>
    </recommendedName>
</protein>
<dbReference type="Pfam" id="PF02592">
    <property type="entry name" value="Vut_1"/>
    <property type="match status" value="1"/>
</dbReference>
<feature type="transmembrane region" description="Helical" evidence="1">
    <location>
        <begin position="75"/>
        <end position="96"/>
    </location>
</feature>
<dbReference type="GO" id="GO:0005886">
    <property type="term" value="C:plasma membrane"/>
    <property type="evidence" value="ECO:0007669"/>
    <property type="project" value="UniProtKB-SubCell"/>
</dbReference>